<feature type="region of interest" description="Disordered" evidence="3">
    <location>
        <begin position="521"/>
        <end position="548"/>
    </location>
</feature>
<keyword evidence="6" id="KW-1185">Reference proteome</keyword>
<feature type="domain" description="ANTAR" evidence="4">
    <location>
        <begin position="457"/>
        <end position="518"/>
    </location>
</feature>
<dbReference type="Pfam" id="PF03861">
    <property type="entry name" value="ANTAR"/>
    <property type="match status" value="1"/>
</dbReference>
<feature type="region of interest" description="Disordered" evidence="3">
    <location>
        <begin position="1"/>
        <end position="26"/>
    </location>
</feature>
<proteinExistence type="predicted"/>
<evidence type="ECO:0000259" key="4">
    <source>
        <dbReference type="PROSITE" id="PS50921"/>
    </source>
</evidence>
<keyword evidence="2" id="KW-0804">Transcription</keyword>
<dbReference type="InterPro" id="IPR011006">
    <property type="entry name" value="CheY-like_superfamily"/>
</dbReference>
<evidence type="ECO:0000256" key="1">
    <source>
        <dbReference type="ARBA" id="ARBA00023015"/>
    </source>
</evidence>
<dbReference type="SUPFAM" id="SSF55781">
    <property type="entry name" value="GAF domain-like"/>
    <property type="match status" value="1"/>
</dbReference>
<dbReference type="Proteomes" id="UP001612915">
    <property type="component" value="Unassembled WGS sequence"/>
</dbReference>
<evidence type="ECO:0000313" key="6">
    <source>
        <dbReference type="Proteomes" id="UP001612915"/>
    </source>
</evidence>
<dbReference type="SUPFAM" id="SSF52172">
    <property type="entry name" value="CheY-like"/>
    <property type="match status" value="1"/>
</dbReference>
<dbReference type="Gene3D" id="3.30.450.40">
    <property type="match status" value="1"/>
</dbReference>
<protein>
    <submittedName>
        <fullName evidence="5">ANTAR domain-containing protein</fullName>
    </submittedName>
</protein>
<dbReference type="RefSeq" id="WP_398280952.1">
    <property type="nucleotide sequence ID" value="NZ_JBITLV010000004.1"/>
</dbReference>
<accession>A0ABW8ANW2</accession>
<reference evidence="5 6" key="1">
    <citation type="submission" date="2024-10" db="EMBL/GenBank/DDBJ databases">
        <title>The Natural Products Discovery Center: Release of the First 8490 Sequenced Strains for Exploring Actinobacteria Biosynthetic Diversity.</title>
        <authorList>
            <person name="Kalkreuter E."/>
            <person name="Kautsar S.A."/>
            <person name="Yang D."/>
            <person name="Bader C.D."/>
            <person name="Teijaro C.N."/>
            <person name="Fluegel L."/>
            <person name="Davis C.M."/>
            <person name="Simpson J.R."/>
            <person name="Lauterbach L."/>
            <person name="Steele A.D."/>
            <person name="Gui C."/>
            <person name="Meng S."/>
            <person name="Li G."/>
            <person name="Viehrig K."/>
            <person name="Ye F."/>
            <person name="Su P."/>
            <person name="Kiefer A.F."/>
            <person name="Nichols A."/>
            <person name="Cepeda A.J."/>
            <person name="Yan W."/>
            <person name="Fan B."/>
            <person name="Jiang Y."/>
            <person name="Adhikari A."/>
            <person name="Zheng C.-J."/>
            <person name="Schuster L."/>
            <person name="Cowan T.M."/>
            <person name="Smanski M.J."/>
            <person name="Chevrette M.G."/>
            <person name="De Carvalho L.P.S."/>
            <person name="Shen B."/>
        </authorList>
    </citation>
    <scope>NUCLEOTIDE SEQUENCE [LARGE SCALE GENOMIC DNA]</scope>
    <source>
        <strain evidence="5 6">NPDC049639</strain>
    </source>
</reference>
<keyword evidence="1" id="KW-0805">Transcription regulation</keyword>
<dbReference type="Gene3D" id="3.30.450.20">
    <property type="entry name" value="PAS domain"/>
    <property type="match status" value="1"/>
</dbReference>
<feature type="compositionally biased region" description="Basic and acidic residues" evidence="3">
    <location>
        <begin position="7"/>
        <end position="16"/>
    </location>
</feature>
<feature type="compositionally biased region" description="Basic residues" evidence="3">
    <location>
        <begin position="536"/>
        <end position="548"/>
    </location>
</feature>
<evidence type="ECO:0000256" key="3">
    <source>
        <dbReference type="SAM" id="MobiDB-lite"/>
    </source>
</evidence>
<dbReference type="SMART" id="SM01012">
    <property type="entry name" value="ANTAR"/>
    <property type="match status" value="1"/>
</dbReference>
<sequence>MASARQAAEDVRRKPGPENTIRGEFSYDGDTRSWAWTALEKTAGGHGYAPRNPTTETGTPRLRTGELAERLAVVEAVEACLRDGLPFSVEESLLDEDGAPHQLVIVGLPDGTGASGRVRGVVLEQPGPGAGPADLPVPSHHLGPLPEGVTIDDLPWRVSHEWLPAGLMASVNLCLESSSPTALIWGEQRWMIYNQAYTDIIPALHPQLFGESLPAGWPEGWAVFGELIDHGFRTGESQTIVDKWVPIESGPYTLDRYFSYALTPVRADDGTVIGLFAPVFETTVEVLRRRRLATLAEIASQGVADLPVDELYQRLARALSGATDDVPFTLAYLIEPSDRSATLKFATGLSGAVPDAAPERIRLDATDGWPIAEAIATGQPLLVDDVQRRFPGLTAGPHGDRVERALVSFANLDHERLPNAVHILGVSNRLTPDAEYQSFLNKVARTIQADLTSAATAHLDRERSANLQRAMQSNRQIGAAIGILMTIHKVTEQQAFMLLSKASQQSNRKLRDIADDVVLAGTLPPESVTPAAKRPGGPRRRNRMSPDA</sequence>
<evidence type="ECO:0000313" key="5">
    <source>
        <dbReference type="EMBL" id="MFI7588064.1"/>
    </source>
</evidence>
<name>A0ABW8ANW2_9ACTN</name>
<dbReference type="InterPro" id="IPR005561">
    <property type="entry name" value="ANTAR"/>
</dbReference>
<comment type="caution">
    <text evidence="5">The sequence shown here is derived from an EMBL/GenBank/DDBJ whole genome shotgun (WGS) entry which is preliminary data.</text>
</comment>
<gene>
    <name evidence="5" type="ORF">ACIB24_13415</name>
</gene>
<dbReference type="Gene3D" id="1.10.10.10">
    <property type="entry name" value="Winged helix-like DNA-binding domain superfamily/Winged helix DNA-binding domain"/>
    <property type="match status" value="1"/>
</dbReference>
<organism evidence="5 6">
    <name type="scientific">Spongisporangium articulatum</name>
    <dbReference type="NCBI Taxonomy" id="3362603"/>
    <lineage>
        <taxon>Bacteria</taxon>
        <taxon>Bacillati</taxon>
        <taxon>Actinomycetota</taxon>
        <taxon>Actinomycetes</taxon>
        <taxon>Kineosporiales</taxon>
        <taxon>Kineosporiaceae</taxon>
        <taxon>Spongisporangium</taxon>
    </lineage>
</organism>
<dbReference type="EMBL" id="JBITLV010000004">
    <property type="protein sequence ID" value="MFI7588064.1"/>
    <property type="molecule type" value="Genomic_DNA"/>
</dbReference>
<dbReference type="InterPro" id="IPR036388">
    <property type="entry name" value="WH-like_DNA-bd_sf"/>
</dbReference>
<dbReference type="InterPro" id="IPR029016">
    <property type="entry name" value="GAF-like_dom_sf"/>
</dbReference>
<evidence type="ECO:0000256" key="2">
    <source>
        <dbReference type="ARBA" id="ARBA00023163"/>
    </source>
</evidence>
<dbReference type="PROSITE" id="PS50921">
    <property type="entry name" value="ANTAR"/>
    <property type="match status" value="1"/>
</dbReference>